<feature type="domain" description="PRD" evidence="6">
    <location>
        <begin position="272"/>
        <end position="379"/>
    </location>
</feature>
<keyword evidence="8" id="KW-1185">Reference proteome</keyword>
<accession>A0A6N8HVY7</accession>
<evidence type="ECO:0000256" key="3">
    <source>
        <dbReference type="ARBA" id="ARBA00023163"/>
    </source>
</evidence>
<name>A0A6N8HVY7_9FIRM</name>
<keyword evidence="2" id="KW-0805">Transcription regulation</keyword>
<dbReference type="Gene3D" id="3.40.930.10">
    <property type="entry name" value="Mannitol-specific EII, Chain A"/>
    <property type="match status" value="1"/>
</dbReference>
<reference evidence="7 8" key="1">
    <citation type="submission" date="2019-09" db="EMBL/GenBank/DDBJ databases">
        <title>Genome sequence of Clostridium sp. EA1.</title>
        <authorList>
            <person name="Poehlein A."/>
            <person name="Bengelsdorf F.R."/>
            <person name="Daniel R."/>
        </authorList>
    </citation>
    <scope>NUCLEOTIDE SEQUENCE [LARGE SCALE GENOMIC DNA]</scope>
    <source>
        <strain evidence="7 8">EA1</strain>
    </source>
</reference>
<sequence length="654" mass="74083">MEVSQRTVFREISSINRALKDKQIKISVKNAALVLAAGGEEQKETLRQMLGNVPKRLLLTPKQRILFITAQLLLADEPYKSTFFSFQLNVAEATVSLYMDSIEQWLKGKNLTLSRKRRYGIRIEGSEWNRRNALVTLIYEYKPVEELLPYIYETKKDPVLHSFFRLLFGDRILKISKEVMALIPEESNDDVPYLTLLFHTMISIQKIVAGHPISLPDEFIREAVSANSFHFDEKLKQLLLEREIPAVESEIAYISIHLPSGCLYDTDQKFRDLDVTVSKLAEEVLYEVRKGLGIDLAEDSQVIAGLSHYFNLAIYRINMGIQVKNSLLDQVREHYGTLFQTVEIACKLVFSKYNIRLSQDEIGFITMNIGAALEAKEDRNKSVSVLIICPNGLFASRILLNKVQSVVRNIERIDLASLKDWSESNCEQYDLILSTVELDAKTGRENMLVVSPFLSDDDIARINSRVAMIRKRASGGIRKRAPAVRTIPAKADDLAMIHRMIEGLCVQTVPAEPFEAVVGRITAELAERGTVADWHEISALILKREKIGSVVIPGTRVSLLHIRSDSVFSPFVGVYRLQGEIMMDGVGFVQEPVDTYLLMLARSSESSVVLEKMGDISISLIENKDFPERLRKSSLGELRKIFENLLLETKEERG</sequence>
<dbReference type="InterPro" id="IPR016152">
    <property type="entry name" value="PTrfase/Anion_transptr"/>
</dbReference>
<evidence type="ECO:0000259" key="5">
    <source>
        <dbReference type="PROSITE" id="PS51099"/>
    </source>
</evidence>
<comment type="caution">
    <text evidence="7">The sequence shown here is derived from an EMBL/GenBank/DDBJ whole genome shotgun (WGS) entry which is preliminary data.</text>
</comment>
<organism evidence="7 8">
    <name type="scientific">Caproicibacter fermentans</name>
    <dbReference type="NCBI Taxonomy" id="2576756"/>
    <lineage>
        <taxon>Bacteria</taxon>
        <taxon>Bacillati</taxon>
        <taxon>Bacillota</taxon>
        <taxon>Clostridia</taxon>
        <taxon>Eubacteriales</taxon>
        <taxon>Acutalibacteraceae</taxon>
        <taxon>Caproicibacter</taxon>
    </lineage>
</organism>
<dbReference type="SUPFAM" id="SSF63520">
    <property type="entry name" value="PTS-regulatory domain, PRD"/>
    <property type="match status" value="2"/>
</dbReference>
<evidence type="ECO:0000259" key="4">
    <source>
        <dbReference type="PROSITE" id="PS51094"/>
    </source>
</evidence>
<feature type="domain" description="PTS EIIA type-2" evidence="4">
    <location>
        <begin position="498"/>
        <end position="645"/>
    </location>
</feature>
<dbReference type="PANTHER" id="PTHR30185">
    <property type="entry name" value="CRYPTIC BETA-GLUCOSIDE BGL OPERON ANTITERMINATOR"/>
    <property type="match status" value="1"/>
</dbReference>
<dbReference type="GO" id="GO:0006355">
    <property type="term" value="P:regulation of DNA-templated transcription"/>
    <property type="evidence" value="ECO:0007669"/>
    <property type="project" value="InterPro"/>
</dbReference>
<dbReference type="SUPFAM" id="SSF55804">
    <property type="entry name" value="Phoshotransferase/anion transport protein"/>
    <property type="match status" value="1"/>
</dbReference>
<gene>
    <name evidence="7" type="primary">mtlR</name>
    <name evidence="7" type="ORF">CAFE_06450</name>
</gene>
<dbReference type="InterPro" id="IPR036634">
    <property type="entry name" value="PRD_sf"/>
</dbReference>
<dbReference type="GO" id="GO:0009401">
    <property type="term" value="P:phosphoenolpyruvate-dependent sugar phosphotransferase system"/>
    <property type="evidence" value="ECO:0007669"/>
    <property type="project" value="InterPro"/>
</dbReference>
<feature type="domain" description="PTS EIIB type-2" evidence="5">
    <location>
        <begin position="383"/>
        <end position="474"/>
    </location>
</feature>
<keyword evidence="3" id="KW-0804">Transcription</keyword>
<evidence type="ECO:0000256" key="2">
    <source>
        <dbReference type="ARBA" id="ARBA00023015"/>
    </source>
</evidence>
<evidence type="ECO:0000259" key="6">
    <source>
        <dbReference type="PROSITE" id="PS51372"/>
    </source>
</evidence>
<evidence type="ECO:0000313" key="8">
    <source>
        <dbReference type="Proteomes" id="UP000469440"/>
    </source>
</evidence>
<dbReference type="InterPro" id="IPR050661">
    <property type="entry name" value="BglG_antiterminators"/>
</dbReference>
<dbReference type="PANTHER" id="PTHR30185:SF18">
    <property type="entry name" value="TRANSCRIPTIONAL REGULATOR MTLR"/>
    <property type="match status" value="1"/>
</dbReference>
<dbReference type="EMBL" id="VWXL01000014">
    <property type="protein sequence ID" value="MVB09974.1"/>
    <property type="molecule type" value="Genomic_DNA"/>
</dbReference>
<keyword evidence="1" id="KW-0677">Repeat</keyword>
<dbReference type="Gene3D" id="3.40.50.2300">
    <property type="match status" value="1"/>
</dbReference>
<dbReference type="PROSITE" id="PS51094">
    <property type="entry name" value="PTS_EIIA_TYPE_2"/>
    <property type="match status" value="1"/>
</dbReference>
<dbReference type="InterPro" id="IPR013011">
    <property type="entry name" value="PTS_EIIB_2"/>
</dbReference>
<dbReference type="InterPro" id="IPR011608">
    <property type="entry name" value="PRD"/>
</dbReference>
<evidence type="ECO:0000256" key="1">
    <source>
        <dbReference type="ARBA" id="ARBA00022737"/>
    </source>
</evidence>
<dbReference type="InterPro" id="IPR002178">
    <property type="entry name" value="PTS_EIIA_type-2_dom"/>
</dbReference>
<dbReference type="CDD" id="cd05568">
    <property type="entry name" value="PTS_IIB_bgl_like"/>
    <property type="match status" value="1"/>
</dbReference>
<protein>
    <submittedName>
        <fullName evidence="7">Transcriptional regulator MtlR</fullName>
    </submittedName>
</protein>
<dbReference type="AlphaFoldDB" id="A0A6N8HVY7"/>
<proteinExistence type="predicted"/>
<dbReference type="PROSITE" id="PS51099">
    <property type="entry name" value="PTS_EIIB_TYPE_2"/>
    <property type="match status" value="1"/>
</dbReference>
<feature type="domain" description="PRD" evidence="6">
    <location>
        <begin position="163"/>
        <end position="268"/>
    </location>
</feature>
<dbReference type="Gene3D" id="1.10.1790.10">
    <property type="entry name" value="PRD domain"/>
    <property type="match status" value="1"/>
</dbReference>
<dbReference type="Pfam" id="PF00874">
    <property type="entry name" value="PRD"/>
    <property type="match status" value="1"/>
</dbReference>
<dbReference type="PROSITE" id="PS51372">
    <property type="entry name" value="PRD_2"/>
    <property type="match status" value="2"/>
</dbReference>
<dbReference type="GO" id="GO:0008982">
    <property type="term" value="F:protein-N(PI)-phosphohistidine-sugar phosphotransferase activity"/>
    <property type="evidence" value="ECO:0007669"/>
    <property type="project" value="InterPro"/>
</dbReference>
<dbReference type="Proteomes" id="UP000469440">
    <property type="component" value="Unassembled WGS sequence"/>
</dbReference>
<dbReference type="Pfam" id="PF00359">
    <property type="entry name" value="PTS_EIIA_2"/>
    <property type="match status" value="1"/>
</dbReference>
<evidence type="ECO:0000313" key="7">
    <source>
        <dbReference type="EMBL" id="MVB09974.1"/>
    </source>
</evidence>